<dbReference type="InterPro" id="IPR006869">
    <property type="entry name" value="DUF547"/>
</dbReference>
<keyword evidence="1" id="KW-0812">Transmembrane</keyword>
<dbReference type="PANTHER" id="PTHR23054:SF53">
    <property type="entry name" value="OS06G0704100 PROTEIN"/>
    <property type="match status" value="1"/>
</dbReference>
<organism evidence="4 5">
    <name type="scientific">Vanilla planifolia</name>
    <name type="common">Vanilla</name>
    <dbReference type="NCBI Taxonomy" id="51239"/>
    <lineage>
        <taxon>Eukaryota</taxon>
        <taxon>Viridiplantae</taxon>
        <taxon>Streptophyta</taxon>
        <taxon>Embryophyta</taxon>
        <taxon>Tracheophyta</taxon>
        <taxon>Spermatophyta</taxon>
        <taxon>Magnoliopsida</taxon>
        <taxon>Liliopsida</taxon>
        <taxon>Asparagales</taxon>
        <taxon>Orchidaceae</taxon>
        <taxon>Vanilloideae</taxon>
        <taxon>Vanilleae</taxon>
        <taxon>Vanilla</taxon>
    </lineage>
</organism>
<dbReference type="PANTHER" id="PTHR23054">
    <property type="entry name" value="TERNARY COMPLEX FACTOR MIP1, LEUCINE-ZIPPER-RELATED"/>
    <property type="match status" value="1"/>
</dbReference>
<accession>A0A835QMG1</accession>
<keyword evidence="2" id="KW-0732">Signal</keyword>
<evidence type="ECO:0000259" key="3">
    <source>
        <dbReference type="Pfam" id="PF04784"/>
    </source>
</evidence>
<comment type="caution">
    <text evidence="4">The sequence shown here is derived from an EMBL/GenBank/DDBJ whole genome shotgun (WGS) entry which is preliminary data.</text>
</comment>
<keyword evidence="1" id="KW-1133">Transmembrane helix</keyword>
<dbReference type="EMBL" id="JADCNM010000008">
    <property type="protein sequence ID" value="KAG0471557.1"/>
    <property type="molecule type" value="Genomic_DNA"/>
</dbReference>
<evidence type="ECO:0000313" key="4">
    <source>
        <dbReference type="EMBL" id="KAG0471557.1"/>
    </source>
</evidence>
<feature type="chain" id="PRO_5032862354" description="DUF547 domain-containing protein" evidence="2">
    <location>
        <begin position="33"/>
        <end position="229"/>
    </location>
</feature>
<evidence type="ECO:0000256" key="1">
    <source>
        <dbReference type="SAM" id="Phobius"/>
    </source>
</evidence>
<dbReference type="Pfam" id="PF04784">
    <property type="entry name" value="DUF547"/>
    <property type="match status" value="1"/>
</dbReference>
<feature type="signal peptide" evidence="2">
    <location>
        <begin position="1"/>
        <end position="32"/>
    </location>
</feature>
<protein>
    <recommendedName>
        <fullName evidence="3">DUF547 domain-containing protein</fullName>
    </recommendedName>
</protein>
<feature type="transmembrane region" description="Helical" evidence="1">
    <location>
        <begin position="92"/>
        <end position="110"/>
    </location>
</feature>
<name>A0A835QMG1_VANPL</name>
<evidence type="ECO:0000313" key="5">
    <source>
        <dbReference type="Proteomes" id="UP000639772"/>
    </source>
</evidence>
<keyword evidence="1" id="KW-0472">Membrane</keyword>
<dbReference type="OrthoDB" id="418495at2759"/>
<gene>
    <name evidence="4" type="ORF">HPP92_016103</name>
</gene>
<sequence length="229" mass="25879">MREQSSTRWRSASSALLRLAVLLLVFSMSIDGKLFSSASGFLENAEINASISWWTREKAGVKMKMEDDFNRKLLVEQLAKVNPTQMSRDEKLAFWINIYNALIMHAYLAYGVPRSDVKHFSLMQKACYTVGGQCFSAVDIEFVILKMKPPVHRQQIALILALHKFKVSEEHKRFSIDCCERFALLLSVVECTPVLHFCTAFAKGVVEDSYLLTGSVATSILSKLLLFEA</sequence>
<dbReference type="Proteomes" id="UP000639772">
    <property type="component" value="Unassembled WGS sequence"/>
</dbReference>
<proteinExistence type="predicted"/>
<dbReference type="AlphaFoldDB" id="A0A835QMG1"/>
<evidence type="ECO:0000256" key="2">
    <source>
        <dbReference type="SAM" id="SignalP"/>
    </source>
</evidence>
<reference evidence="4 5" key="1">
    <citation type="journal article" date="2020" name="Nat. Food">
        <title>A phased Vanilla planifolia genome enables genetic improvement of flavour and production.</title>
        <authorList>
            <person name="Hasing T."/>
            <person name="Tang H."/>
            <person name="Brym M."/>
            <person name="Khazi F."/>
            <person name="Huang T."/>
            <person name="Chambers A.H."/>
        </authorList>
    </citation>
    <scope>NUCLEOTIDE SEQUENCE [LARGE SCALE GENOMIC DNA]</scope>
    <source>
        <tissue evidence="4">Leaf</tissue>
    </source>
</reference>
<feature type="domain" description="DUF547" evidence="3">
    <location>
        <begin position="84"/>
        <end position="180"/>
    </location>
</feature>